<name>A0ABW4CSL3_9LACO</name>
<evidence type="ECO:0000256" key="2">
    <source>
        <dbReference type="SAM" id="MobiDB-lite"/>
    </source>
</evidence>
<evidence type="ECO:0000313" key="5">
    <source>
        <dbReference type="Proteomes" id="UP001597192"/>
    </source>
</evidence>
<accession>A0ABW4CSL3</accession>
<dbReference type="SUPFAM" id="SSF69047">
    <property type="entry name" value="Hypothetical protein YjbJ"/>
    <property type="match status" value="1"/>
</dbReference>
<feature type="domain" description="CsbD-like" evidence="3">
    <location>
        <begin position="5"/>
        <end position="54"/>
    </location>
</feature>
<sequence length="76" mass="8121">MTDFDAMKDKVVGKVKETAGKVSGDEKLEAKGKAEQMAGEAKDKAAELKKKAEDATDDATDKVAKKFNDAVDSSKK</sequence>
<gene>
    <name evidence="4" type="ORF">ACFQ47_08715</name>
</gene>
<comment type="similarity">
    <text evidence="1">Belongs to the UPF0337 (CsbD) family.</text>
</comment>
<evidence type="ECO:0000259" key="3">
    <source>
        <dbReference type="Pfam" id="PF05532"/>
    </source>
</evidence>
<dbReference type="EMBL" id="JBHTOG010000044">
    <property type="protein sequence ID" value="MFD1432750.1"/>
    <property type="molecule type" value="Genomic_DNA"/>
</dbReference>
<dbReference type="Gene3D" id="1.10.1470.10">
    <property type="entry name" value="YjbJ"/>
    <property type="match status" value="1"/>
</dbReference>
<dbReference type="InterPro" id="IPR008462">
    <property type="entry name" value="CsbD"/>
</dbReference>
<evidence type="ECO:0000313" key="4">
    <source>
        <dbReference type="EMBL" id="MFD1432750.1"/>
    </source>
</evidence>
<keyword evidence="5" id="KW-1185">Reference proteome</keyword>
<dbReference type="InterPro" id="IPR036629">
    <property type="entry name" value="YjbJ_sf"/>
</dbReference>
<dbReference type="Pfam" id="PF05532">
    <property type="entry name" value="CsbD"/>
    <property type="match status" value="1"/>
</dbReference>
<protein>
    <submittedName>
        <fullName evidence="4">CsbD family protein</fullName>
    </submittedName>
</protein>
<reference evidence="5" key="1">
    <citation type="journal article" date="2019" name="Int. J. Syst. Evol. Microbiol.">
        <title>The Global Catalogue of Microorganisms (GCM) 10K type strain sequencing project: providing services to taxonomists for standard genome sequencing and annotation.</title>
        <authorList>
            <consortium name="The Broad Institute Genomics Platform"/>
            <consortium name="The Broad Institute Genome Sequencing Center for Infectious Disease"/>
            <person name="Wu L."/>
            <person name="Ma J."/>
        </authorList>
    </citation>
    <scope>NUCLEOTIDE SEQUENCE [LARGE SCALE GENOMIC DNA]</scope>
    <source>
        <strain evidence="5">CCM 8947</strain>
    </source>
</reference>
<feature type="region of interest" description="Disordered" evidence="2">
    <location>
        <begin position="15"/>
        <end position="61"/>
    </location>
</feature>
<comment type="caution">
    <text evidence="4">The sequence shown here is derived from an EMBL/GenBank/DDBJ whole genome shotgun (WGS) entry which is preliminary data.</text>
</comment>
<dbReference type="Proteomes" id="UP001597192">
    <property type="component" value="Unassembled WGS sequence"/>
</dbReference>
<organism evidence="4 5">
    <name type="scientific">Lacticaseibacillus yichunensis</name>
    <dbReference type="NCBI Taxonomy" id="2486015"/>
    <lineage>
        <taxon>Bacteria</taxon>
        <taxon>Bacillati</taxon>
        <taxon>Bacillota</taxon>
        <taxon>Bacilli</taxon>
        <taxon>Lactobacillales</taxon>
        <taxon>Lactobacillaceae</taxon>
        <taxon>Lacticaseibacillus</taxon>
    </lineage>
</organism>
<evidence type="ECO:0000256" key="1">
    <source>
        <dbReference type="ARBA" id="ARBA00009129"/>
    </source>
</evidence>
<dbReference type="RefSeq" id="WP_125695880.1">
    <property type="nucleotide sequence ID" value="NZ_JBHTOG010000044.1"/>
</dbReference>
<proteinExistence type="inferred from homology"/>